<dbReference type="SUPFAM" id="SSF57903">
    <property type="entry name" value="FYVE/PHD zinc finger"/>
    <property type="match status" value="1"/>
</dbReference>
<evidence type="ECO:0000256" key="3">
    <source>
        <dbReference type="ARBA" id="ARBA00022833"/>
    </source>
</evidence>
<dbReference type="GO" id="GO:0045944">
    <property type="term" value="P:positive regulation of transcription by RNA polymerase II"/>
    <property type="evidence" value="ECO:0007669"/>
    <property type="project" value="TreeGrafter"/>
</dbReference>
<evidence type="ECO:0000256" key="6">
    <source>
        <dbReference type="SAM" id="MobiDB-lite"/>
    </source>
</evidence>
<dbReference type="OrthoDB" id="7633995at2759"/>
<dbReference type="InterPro" id="IPR019787">
    <property type="entry name" value="Znf_PHD-finger"/>
</dbReference>
<dbReference type="InterPro" id="IPR013083">
    <property type="entry name" value="Znf_RING/FYVE/PHD"/>
</dbReference>
<dbReference type="GO" id="GO:0003743">
    <property type="term" value="F:translation initiation factor activity"/>
    <property type="evidence" value="ECO:0007669"/>
    <property type="project" value="UniProtKB-KW"/>
</dbReference>
<dbReference type="PROSITE" id="PS01359">
    <property type="entry name" value="ZF_PHD_1"/>
    <property type="match status" value="1"/>
</dbReference>
<reference evidence="8 9" key="1">
    <citation type="submission" date="2014-07" db="EMBL/GenBank/DDBJ databases">
        <title>Genomic and transcriptomic analysis on Apis cerana provide comprehensive insights into honey bee biology.</title>
        <authorList>
            <person name="Diao Q."/>
            <person name="Sun L."/>
            <person name="Zheng H."/>
            <person name="Zheng H."/>
            <person name="Xu S."/>
            <person name="Wang S."/>
            <person name="Zeng Z."/>
            <person name="Hu F."/>
            <person name="Su S."/>
            <person name="Wu J."/>
        </authorList>
    </citation>
    <scope>NUCLEOTIDE SEQUENCE [LARGE SCALE GENOMIC DNA]</scope>
    <source>
        <tissue evidence="8">Pupae without intestine</tissue>
    </source>
</reference>
<keyword evidence="8" id="KW-0648">Protein biosynthesis</keyword>
<organism evidence="8 9">
    <name type="scientific">Apis cerana cerana</name>
    <name type="common">Oriental honeybee</name>
    <dbReference type="NCBI Taxonomy" id="94128"/>
    <lineage>
        <taxon>Eukaryota</taxon>
        <taxon>Metazoa</taxon>
        <taxon>Ecdysozoa</taxon>
        <taxon>Arthropoda</taxon>
        <taxon>Hexapoda</taxon>
        <taxon>Insecta</taxon>
        <taxon>Pterygota</taxon>
        <taxon>Neoptera</taxon>
        <taxon>Endopterygota</taxon>
        <taxon>Hymenoptera</taxon>
        <taxon>Apocrita</taxon>
        <taxon>Aculeata</taxon>
        <taxon>Apoidea</taxon>
        <taxon>Anthophila</taxon>
        <taxon>Apidae</taxon>
        <taxon>Apis</taxon>
    </lineage>
</organism>
<dbReference type="Proteomes" id="UP000242457">
    <property type="component" value="Unassembled WGS sequence"/>
</dbReference>
<feature type="region of interest" description="Disordered" evidence="6">
    <location>
        <begin position="156"/>
        <end position="176"/>
    </location>
</feature>
<dbReference type="GO" id="GO:0002039">
    <property type="term" value="F:p53 binding"/>
    <property type="evidence" value="ECO:0007669"/>
    <property type="project" value="TreeGrafter"/>
</dbReference>
<dbReference type="InterPro" id="IPR001965">
    <property type="entry name" value="Znf_PHD"/>
</dbReference>
<protein>
    <submittedName>
        <fullName evidence="8">Transcription initiation factor TFIID subunit</fullName>
    </submittedName>
</protein>
<evidence type="ECO:0000256" key="4">
    <source>
        <dbReference type="PROSITE-ProRule" id="PRU00146"/>
    </source>
</evidence>
<evidence type="ECO:0000313" key="8">
    <source>
        <dbReference type="EMBL" id="PBC25113.1"/>
    </source>
</evidence>
<keyword evidence="8" id="KW-0396">Initiation factor</keyword>
<dbReference type="PROSITE" id="PS50016">
    <property type="entry name" value="ZF_PHD_2"/>
    <property type="match status" value="1"/>
</dbReference>
<dbReference type="GO" id="GO:0005669">
    <property type="term" value="C:transcription factor TFIID complex"/>
    <property type="evidence" value="ECO:0007669"/>
    <property type="project" value="TreeGrafter"/>
</dbReference>
<gene>
    <name evidence="8" type="ORF">APICC_07477</name>
</gene>
<feature type="coiled-coil region" evidence="5">
    <location>
        <begin position="111"/>
        <end position="143"/>
    </location>
</feature>
<evidence type="ECO:0000259" key="7">
    <source>
        <dbReference type="PROSITE" id="PS50016"/>
    </source>
</evidence>
<dbReference type="Pfam" id="PF00628">
    <property type="entry name" value="PHD"/>
    <property type="match status" value="1"/>
</dbReference>
<dbReference type="EMBL" id="KZ288514">
    <property type="protein sequence ID" value="PBC25113.1"/>
    <property type="molecule type" value="Genomic_DNA"/>
</dbReference>
<dbReference type="InterPro" id="IPR019786">
    <property type="entry name" value="Zinc_finger_PHD-type_CS"/>
</dbReference>
<evidence type="ECO:0000256" key="2">
    <source>
        <dbReference type="ARBA" id="ARBA00022771"/>
    </source>
</evidence>
<dbReference type="CDD" id="cd15522">
    <property type="entry name" value="PHD_TAF3"/>
    <property type="match status" value="1"/>
</dbReference>
<accession>A0A2A3DZY9</accession>
<keyword evidence="1" id="KW-0479">Metal-binding</keyword>
<keyword evidence="2 4" id="KW-0863">Zinc-finger</keyword>
<evidence type="ECO:0000256" key="1">
    <source>
        <dbReference type="ARBA" id="ARBA00022723"/>
    </source>
</evidence>
<keyword evidence="9" id="KW-1185">Reference proteome</keyword>
<keyword evidence="5" id="KW-0175">Coiled coil</keyword>
<dbReference type="GO" id="GO:0008270">
    <property type="term" value="F:zinc ion binding"/>
    <property type="evidence" value="ECO:0007669"/>
    <property type="project" value="UniProtKB-KW"/>
</dbReference>
<dbReference type="STRING" id="94128.A0A2A3DZY9"/>
<sequence>MLLLNIACKTVRNITNGFNGTETKADAALKKDDAKEDKENGRIALPPTSTTTVDQGGHQVWICPACGNQDDGSPMVGCDDCDAWYHWVCVGMQVPPADNEDWYCRYCIAKKQELHHDKKKKKRKKKKLSKAEMKLQMKSLKEKSLPIKGKAGKTIMKVKTVKKKSKKMKDSAIQLA</sequence>
<keyword evidence="3" id="KW-0862">Zinc</keyword>
<dbReference type="AlphaFoldDB" id="A0A2A3DZY9"/>
<dbReference type="SMART" id="SM00249">
    <property type="entry name" value="PHD"/>
    <property type="match status" value="1"/>
</dbReference>
<dbReference type="Gene3D" id="3.30.40.10">
    <property type="entry name" value="Zinc/RING finger domain, C3HC4 (zinc finger)"/>
    <property type="match status" value="1"/>
</dbReference>
<feature type="domain" description="PHD-type" evidence="7">
    <location>
        <begin position="60"/>
        <end position="110"/>
    </location>
</feature>
<evidence type="ECO:0000256" key="5">
    <source>
        <dbReference type="SAM" id="Coils"/>
    </source>
</evidence>
<dbReference type="InterPro" id="IPR011011">
    <property type="entry name" value="Znf_FYVE_PHD"/>
</dbReference>
<proteinExistence type="predicted"/>
<name>A0A2A3DZY9_APICC</name>
<evidence type="ECO:0000313" key="9">
    <source>
        <dbReference type="Proteomes" id="UP000242457"/>
    </source>
</evidence>
<dbReference type="PANTHER" id="PTHR46452:SF1">
    <property type="entry name" value="TRANSCRIPTION INITIATION FACTOR TFIID SUBUNIT 3"/>
    <property type="match status" value="1"/>
</dbReference>
<dbReference type="PANTHER" id="PTHR46452">
    <property type="entry name" value="TRANSCRIPTION INITIATION FACTOR TFIID SUBUNIT 3"/>
    <property type="match status" value="1"/>
</dbReference>